<gene>
    <name evidence="2" type="ORF">QTP81_16130</name>
</gene>
<evidence type="ECO:0000313" key="2">
    <source>
        <dbReference type="EMBL" id="MDM7862134.1"/>
    </source>
</evidence>
<feature type="transmembrane region" description="Helical" evidence="1">
    <location>
        <begin position="71"/>
        <end position="88"/>
    </location>
</feature>
<dbReference type="RefSeq" id="WP_289366897.1">
    <property type="nucleotide sequence ID" value="NZ_JAUCBP010000013.1"/>
</dbReference>
<organism evidence="2 3">
    <name type="scientific">Alteromonas arenosi</name>
    <dbReference type="NCBI Taxonomy" id="3055817"/>
    <lineage>
        <taxon>Bacteria</taxon>
        <taxon>Pseudomonadati</taxon>
        <taxon>Pseudomonadota</taxon>
        <taxon>Gammaproteobacteria</taxon>
        <taxon>Alteromonadales</taxon>
        <taxon>Alteromonadaceae</taxon>
        <taxon>Alteromonas/Salinimonas group</taxon>
        <taxon>Alteromonas</taxon>
    </lineage>
</organism>
<dbReference type="Proteomes" id="UP001234343">
    <property type="component" value="Unassembled WGS sequence"/>
</dbReference>
<evidence type="ECO:0000256" key="1">
    <source>
        <dbReference type="SAM" id="Phobius"/>
    </source>
</evidence>
<feature type="transmembrane region" description="Helical" evidence="1">
    <location>
        <begin position="46"/>
        <end position="65"/>
    </location>
</feature>
<keyword evidence="1" id="KW-0812">Transmembrane</keyword>
<reference evidence="2 3" key="1">
    <citation type="submission" date="2023-06" db="EMBL/GenBank/DDBJ databases">
        <title>Alteromonas sp. ASW11-36 isolated from intertidal sand.</title>
        <authorList>
            <person name="Li Y."/>
        </authorList>
    </citation>
    <scope>NUCLEOTIDE SEQUENCE [LARGE SCALE GENOMIC DNA]</scope>
    <source>
        <strain evidence="2 3">ASW11-36</strain>
    </source>
</reference>
<keyword evidence="1" id="KW-1133">Transmembrane helix</keyword>
<dbReference type="Pfam" id="PF04247">
    <property type="entry name" value="SirB"/>
    <property type="match status" value="1"/>
</dbReference>
<proteinExistence type="predicted"/>
<dbReference type="InterPro" id="IPR007360">
    <property type="entry name" value="SirB"/>
</dbReference>
<dbReference type="PIRSF" id="PIRSF005610">
    <property type="entry name" value="SirB"/>
    <property type="match status" value="1"/>
</dbReference>
<keyword evidence="1" id="KW-0472">Membrane</keyword>
<feature type="transmembrane region" description="Helical" evidence="1">
    <location>
        <begin position="100"/>
        <end position="118"/>
    </location>
</feature>
<comment type="caution">
    <text evidence="2">The sequence shown here is derived from an EMBL/GenBank/DDBJ whole genome shotgun (WGS) entry which is preliminary data.</text>
</comment>
<keyword evidence="3" id="KW-1185">Reference proteome</keyword>
<protein>
    <submittedName>
        <fullName evidence="2">SirB2 family protein</fullName>
    </submittedName>
</protein>
<feature type="transmembrane region" description="Helical" evidence="1">
    <location>
        <begin position="6"/>
        <end position="26"/>
    </location>
</feature>
<sequence>MDYILLKQAHIVLAVTTLFSFIIRGYWMITDSSLLQHKWVKTIPHIIDTLLLSSAIALMIMAGFYPWVFDWVAAKILLLLLYIVFGTIALKRGKTKSQRILAFIAALICIGLIFKSALSKFML</sequence>
<name>A0ABT7T110_9ALTE</name>
<dbReference type="PANTHER" id="PTHR39594">
    <property type="entry name" value="PROTEIN YCHQ"/>
    <property type="match status" value="1"/>
</dbReference>
<dbReference type="EMBL" id="JAUCBP010000013">
    <property type="protein sequence ID" value="MDM7862134.1"/>
    <property type="molecule type" value="Genomic_DNA"/>
</dbReference>
<dbReference type="PANTHER" id="PTHR39594:SF1">
    <property type="entry name" value="PROTEIN YCHQ"/>
    <property type="match status" value="1"/>
</dbReference>
<evidence type="ECO:0000313" key="3">
    <source>
        <dbReference type="Proteomes" id="UP001234343"/>
    </source>
</evidence>
<accession>A0ABT7T110</accession>